<dbReference type="Proteomes" id="UP000735302">
    <property type="component" value="Unassembled WGS sequence"/>
</dbReference>
<evidence type="ECO:0000313" key="1">
    <source>
        <dbReference type="EMBL" id="GFO47602.1"/>
    </source>
</evidence>
<name>A0AAV4DUB1_9GAST</name>
<proteinExistence type="predicted"/>
<dbReference type="AlphaFoldDB" id="A0AAV4DUB1"/>
<keyword evidence="2" id="KW-1185">Reference proteome</keyword>
<sequence>MVSLINQGYKVQLLWFDGQLYKPGFTRFSLSVSMVSKLYKSGLQGSASLCPWSASFINQGYQVQLLWVHGQLYKPGLQGSASPGPWSAL</sequence>
<gene>
    <name evidence="1" type="ORF">PoB_007410700</name>
</gene>
<comment type="caution">
    <text evidence="1">The sequence shown here is derived from an EMBL/GenBank/DDBJ whole genome shotgun (WGS) entry which is preliminary data.</text>
</comment>
<organism evidence="1 2">
    <name type="scientific">Plakobranchus ocellatus</name>
    <dbReference type="NCBI Taxonomy" id="259542"/>
    <lineage>
        <taxon>Eukaryota</taxon>
        <taxon>Metazoa</taxon>
        <taxon>Spiralia</taxon>
        <taxon>Lophotrochozoa</taxon>
        <taxon>Mollusca</taxon>
        <taxon>Gastropoda</taxon>
        <taxon>Heterobranchia</taxon>
        <taxon>Euthyneura</taxon>
        <taxon>Panpulmonata</taxon>
        <taxon>Sacoglossa</taxon>
        <taxon>Placobranchoidea</taxon>
        <taxon>Plakobranchidae</taxon>
        <taxon>Plakobranchus</taxon>
    </lineage>
</organism>
<reference evidence="1 2" key="1">
    <citation type="journal article" date="2021" name="Elife">
        <title>Chloroplast acquisition without the gene transfer in kleptoplastic sea slugs, Plakobranchus ocellatus.</title>
        <authorList>
            <person name="Maeda T."/>
            <person name="Takahashi S."/>
            <person name="Yoshida T."/>
            <person name="Shimamura S."/>
            <person name="Takaki Y."/>
            <person name="Nagai Y."/>
            <person name="Toyoda A."/>
            <person name="Suzuki Y."/>
            <person name="Arimoto A."/>
            <person name="Ishii H."/>
            <person name="Satoh N."/>
            <person name="Nishiyama T."/>
            <person name="Hasebe M."/>
            <person name="Maruyama T."/>
            <person name="Minagawa J."/>
            <person name="Obokata J."/>
            <person name="Shigenobu S."/>
        </authorList>
    </citation>
    <scope>NUCLEOTIDE SEQUENCE [LARGE SCALE GENOMIC DNA]</scope>
</reference>
<dbReference type="EMBL" id="BLXT01008339">
    <property type="protein sequence ID" value="GFO47602.1"/>
    <property type="molecule type" value="Genomic_DNA"/>
</dbReference>
<evidence type="ECO:0000313" key="2">
    <source>
        <dbReference type="Proteomes" id="UP000735302"/>
    </source>
</evidence>
<protein>
    <submittedName>
        <fullName evidence="1">Uncharacterized protein</fullName>
    </submittedName>
</protein>
<accession>A0AAV4DUB1</accession>